<dbReference type="SMART" id="SM00382">
    <property type="entry name" value="AAA"/>
    <property type="match status" value="1"/>
</dbReference>
<evidence type="ECO:0000256" key="4">
    <source>
        <dbReference type="ARBA" id="ARBA00022475"/>
    </source>
</evidence>
<evidence type="ECO:0000256" key="8">
    <source>
        <dbReference type="ARBA" id="ARBA00023136"/>
    </source>
</evidence>
<dbReference type="InterPro" id="IPR003593">
    <property type="entry name" value="AAA+_ATPase"/>
</dbReference>
<keyword evidence="6" id="KW-0067">ATP-binding</keyword>
<dbReference type="PROSITE" id="PS00211">
    <property type="entry name" value="ABC_TRANSPORTER_1"/>
    <property type="match status" value="1"/>
</dbReference>
<evidence type="ECO:0000256" key="5">
    <source>
        <dbReference type="ARBA" id="ARBA00022741"/>
    </source>
</evidence>
<dbReference type="PANTHER" id="PTHR43553">
    <property type="entry name" value="HEAVY METAL TRANSPORTER"/>
    <property type="match status" value="1"/>
</dbReference>
<dbReference type="AlphaFoldDB" id="A0A292YKP3"/>
<name>A0A292YKP3_9BACL</name>
<dbReference type="OrthoDB" id="9784332at2"/>
<dbReference type="GO" id="GO:0043190">
    <property type="term" value="C:ATP-binding cassette (ABC) transporter complex"/>
    <property type="evidence" value="ECO:0007669"/>
    <property type="project" value="TreeGrafter"/>
</dbReference>
<keyword evidence="7" id="KW-1278">Translocase</keyword>
<dbReference type="InterPro" id="IPR003439">
    <property type="entry name" value="ABC_transporter-like_ATP-bd"/>
</dbReference>
<keyword evidence="8" id="KW-0472">Membrane</keyword>
<sequence length="277" mass="30729">MIHMRNISHSYWDGMRQIQTLAGVDLEIAQGEWVALTGANGSGKSTLLRLCNGLVMPTSGSLTVAGLDLLDPEQRDLVKQKVQMVFQNPDAQITGAIVAEDVAFGLESRGIPREEMLTRIDRTTRQVGLGNKLFAEVSTLSGGQKQRLAIASGLVLEPQCLLFDEATAMLDPVGRKEILSRAHDLWKSGVTVVWVTQRLQELLEAPRILFMERGQITFDGDARTLFYDTDIPERAGWDVPAVVKIGRWLKQQGVPMQNLPLKEREVADLLCECSFVM</sequence>
<dbReference type="FunFam" id="3.40.50.300:FF:000224">
    <property type="entry name" value="Energy-coupling factor transporter ATP-binding protein EcfA"/>
    <property type="match status" value="1"/>
</dbReference>
<dbReference type="InterPro" id="IPR015856">
    <property type="entry name" value="ABC_transpr_CbiO/EcfA_su"/>
</dbReference>
<evidence type="ECO:0000256" key="7">
    <source>
        <dbReference type="ARBA" id="ARBA00022967"/>
    </source>
</evidence>
<dbReference type="GO" id="GO:0005524">
    <property type="term" value="F:ATP binding"/>
    <property type="evidence" value="ECO:0007669"/>
    <property type="project" value="UniProtKB-KW"/>
</dbReference>
<feature type="domain" description="ABC transporter" evidence="9">
    <location>
        <begin position="2"/>
        <end position="238"/>
    </location>
</feature>
<reference evidence="11" key="1">
    <citation type="submission" date="2017-07" db="EMBL/GenBank/DDBJ databases">
        <title>Draft genome sequence of Effusibacillus lacus strain skLN1.</title>
        <authorList>
            <person name="Watanabe M."/>
            <person name="Kojima H."/>
            <person name="Fukui M."/>
        </authorList>
    </citation>
    <scope>NUCLEOTIDE SEQUENCE [LARGE SCALE GENOMIC DNA]</scope>
    <source>
        <strain evidence="11">skLN1</strain>
    </source>
</reference>
<dbReference type="GO" id="GO:0042626">
    <property type="term" value="F:ATPase-coupled transmembrane transporter activity"/>
    <property type="evidence" value="ECO:0007669"/>
    <property type="project" value="TreeGrafter"/>
</dbReference>
<organism evidence="10 11">
    <name type="scientific">Effusibacillus lacus</name>
    <dbReference type="NCBI Taxonomy" id="1348429"/>
    <lineage>
        <taxon>Bacteria</taxon>
        <taxon>Bacillati</taxon>
        <taxon>Bacillota</taxon>
        <taxon>Bacilli</taxon>
        <taxon>Bacillales</taxon>
        <taxon>Alicyclobacillaceae</taxon>
        <taxon>Effusibacillus</taxon>
    </lineage>
</organism>
<dbReference type="RefSeq" id="WP_096180654.1">
    <property type="nucleotide sequence ID" value="NZ_BDUF01000011.1"/>
</dbReference>
<gene>
    <name evidence="10" type="ORF">EFBL_0568</name>
</gene>
<evidence type="ECO:0000256" key="2">
    <source>
        <dbReference type="ARBA" id="ARBA00005417"/>
    </source>
</evidence>
<dbReference type="SUPFAM" id="SSF52540">
    <property type="entry name" value="P-loop containing nucleoside triphosphate hydrolases"/>
    <property type="match status" value="1"/>
</dbReference>
<dbReference type="Gene3D" id="3.40.50.300">
    <property type="entry name" value="P-loop containing nucleotide triphosphate hydrolases"/>
    <property type="match status" value="1"/>
</dbReference>
<dbReference type="InterPro" id="IPR017871">
    <property type="entry name" value="ABC_transporter-like_CS"/>
</dbReference>
<dbReference type="PROSITE" id="PS50893">
    <property type="entry name" value="ABC_TRANSPORTER_2"/>
    <property type="match status" value="1"/>
</dbReference>
<keyword evidence="5" id="KW-0547">Nucleotide-binding</keyword>
<evidence type="ECO:0000256" key="1">
    <source>
        <dbReference type="ARBA" id="ARBA00004202"/>
    </source>
</evidence>
<proteinExistence type="inferred from homology"/>
<comment type="subcellular location">
    <subcellularLocation>
        <location evidence="1">Cell membrane</location>
        <topology evidence="1">Peripheral membrane protein</topology>
    </subcellularLocation>
</comment>
<evidence type="ECO:0000313" key="10">
    <source>
        <dbReference type="EMBL" id="GAX88954.1"/>
    </source>
</evidence>
<evidence type="ECO:0000259" key="9">
    <source>
        <dbReference type="PROSITE" id="PS50893"/>
    </source>
</evidence>
<dbReference type="GO" id="GO:0016887">
    <property type="term" value="F:ATP hydrolysis activity"/>
    <property type="evidence" value="ECO:0007669"/>
    <property type="project" value="InterPro"/>
</dbReference>
<evidence type="ECO:0000256" key="6">
    <source>
        <dbReference type="ARBA" id="ARBA00022840"/>
    </source>
</evidence>
<dbReference type="Proteomes" id="UP000217785">
    <property type="component" value="Unassembled WGS sequence"/>
</dbReference>
<dbReference type="InterPro" id="IPR050095">
    <property type="entry name" value="ECF_ABC_transporter_ATP-bd"/>
</dbReference>
<comment type="similarity">
    <text evidence="2">Belongs to the ABC transporter superfamily.</text>
</comment>
<dbReference type="Pfam" id="PF00005">
    <property type="entry name" value="ABC_tran"/>
    <property type="match status" value="1"/>
</dbReference>
<dbReference type="PANTHER" id="PTHR43553:SF24">
    <property type="entry name" value="ENERGY-COUPLING FACTOR TRANSPORTER ATP-BINDING PROTEIN ECFA1"/>
    <property type="match status" value="1"/>
</dbReference>
<comment type="caution">
    <text evidence="10">The sequence shown here is derived from an EMBL/GenBank/DDBJ whole genome shotgun (WGS) entry which is preliminary data.</text>
</comment>
<dbReference type="CDD" id="cd03225">
    <property type="entry name" value="ABC_cobalt_CbiO_domain1"/>
    <property type="match status" value="1"/>
</dbReference>
<keyword evidence="11" id="KW-1185">Reference proteome</keyword>
<protein>
    <recommendedName>
        <fullName evidence="9">ABC transporter domain-containing protein</fullName>
    </recommendedName>
</protein>
<accession>A0A292YKP3</accession>
<dbReference type="GO" id="GO:0015087">
    <property type="term" value="F:cobalt ion transmembrane transporter activity"/>
    <property type="evidence" value="ECO:0007669"/>
    <property type="project" value="UniProtKB-ARBA"/>
</dbReference>
<keyword evidence="3" id="KW-0813">Transport</keyword>
<evidence type="ECO:0000313" key="11">
    <source>
        <dbReference type="Proteomes" id="UP000217785"/>
    </source>
</evidence>
<dbReference type="EMBL" id="BDUF01000011">
    <property type="protein sequence ID" value="GAX88954.1"/>
    <property type="molecule type" value="Genomic_DNA"/>
</dbReference>
<keyword evidence="4" id="KW-1003">Cell membrane</keyword>
<dbReference type="InterPro" id="IPR027417">
    <property type="entry name" value="P-loop_NTPase"/>
</dbReference>
<evidence type="ECO:0000256" key="3">
    <source>
        <dbReference type="ARBA" id="ARBA00022448"/>
    </source>
</evidence>